<protein>
    <submittedName>
        <fullName evidence="8">RagB/SusD family nutrient uptake outer membrane protein</fullName>
    </submittedName>
</protein>
<evidence type="ECO:0000256" key="3">
    <source>
        <dbReference type="ARBA" id="ARBA00022729"/>
    </source>
</evidence>
<keyword evidence="5" id="KW-0998">Cell outer membrane</keyword>
<dbReference type="Pfam" id="PF14322">
    <property type="entry name" value="SusD-like_3"/>
    <property type="match status" value="1"/>
</dbReference>
<name>A0ABT3CTZ3_9BACT</name>
<dbReference type="RefSeq" id="WP_264137850.1">
    <property type="nucleotide sequence ID" value="NZ_JAOYOD010000001.1"/>
</dbReference>
<reference evidence="8 9" key="1">
    <citation type="submission" date="2022-10" db="EMBL/GenBank/DDBJ databases">
        <title>Comparative genomics and taxonomic characterization of three novel marine species of genus Reichenbachiella exhibiting antioxidant and polysaccharide degradation activities.</title>
        <authorList>
            <person name="Muhammad N."/>
            <person name="Lee Y.-J."/>
            <person name="Ko J."/>
            <person name="Kim S.-G."/>
        </authorList>
    </citation>
    <scope>NUCLEOTIDE SEQUENCE [LARGE SCALE GENOMIC DNA]</scope>
    <source>
        <strain evidence="8 9">ABR2-5</strain>
    </source>
</reference>
<gene>
    <name evidence="8" type="ORF">N7U62_10135</name>
</gene>
<evidence type="ECO:0000259" key="7">
    <source>
        <dbReference type="Pfam" id="PF14322"/>
    </source>
</evidence>
<dbReference type="InterPro" id="IPR012944">
    <property type="entry name" value="SusD_RagB_dom"/>
</dbReference>
<sequence>MKKITLMGGFLMVLLSVFSCKEGLESEIFGELNPTSFPSTESEYELYTMEVYVPFSSKWPYNDGGTKYHFFALEEGHVQLYDFPTDIMTVFTAWGGGWENPSRGNFEPYIGAPRNRSHFEKVRFVSRTTSIIGELEEAPDDVFTNSALQQQLLGEAHMARGWTMFRMLQMFGPVPVILDPELIGDPEAEADVTRPSRANYVAAIEADLQFAIDNLPEAPEQYGRFNRGLALTIMMRLHMHEKNFTDAEAVGREIQGMGYALVNDYESLFREATDINSETIWAVTTDPASQGRGGNGNFNAYSYYCRPGNFPGKGGWSDVFSAPWDFYDSFDPADARRTLLVDSYVDGGGTTHDRTTGLRGAIFNKYAPEGDGGFQAADIVIARYADVLLLLAEAINENNGGPTQEAVDLLNDVRDRAGVSLYALADFASQDAFNDAILQERAWELYFEGLRLPDLIRHGKWPSAVGTVAGKQPGPSVWPIPQYAVEDGVEQNAEYAN</sequence>
<evidence type="ECO:0000256" key="2">
    <source>
        <dbReference type="ARBA" id="ARBA00006275"/>
    </source>
</evidence>
<dbReference type="Proteomes" id="UP001300692">
    <property type="component" value="Unassembled WGS sequence"/>
</dbReference>
<evidence type="ECO:0000256" key="1">
    <source>
        <dbReference type="ARBA" id="ARBA00004442"/>
    </source>
</evidence>
<evidence type="ECO:0000313" key="9">
    <source>
        <dbReference type="Proteomes" id="UP001300692"/>
    </source>
</evidence>
<comment type="caution">
    <text evidence="8">The sequence shown here is derived from an EMBL/GenBank/DDBJ whole genome shotgun (WGS) entry which is preliminary data.</text>
</comment>
<proteinExistence type="inferred from homology"/>
<evidence type="ECO:0000313" key="8">
    <source>
        <dbReference type="EMBL" id="MCV9387023.1"/>
    </source>
</evidence>
<comment type="subcellular location">
    <subcellularLocation>
        <location evidence="1">Cell outer membrane</location>
    </subcellularLocation>
</comment>
<feature type="domain" description="RagB/SusD" evidence="6">
    <location>
        <begin position="366"/>
        <end position="460"/>
    </location>
</feature>
<dbReference type="InterPro" id="IPR011990">
    <property type="entry name" value="TPR-like_helical_dom_sf"/>
</dbReference>
<comment type="similarity">
    <text evidence="2">Belongs to the SusD family.</text>
</comment>
<evidence type="ECO:0000256" key="4">
    <source>
        <dbReference type="ARBA" id="ARBA00023136"/>
    </source>
</evidence>
<accession>A0ABT3CTZ3</accession>
<dbReference type="SUPFAM" id="SSF48452">
    <property type="entry name" value="TPR-like"/>
    <property type="match status" value="1"/>
</dbReference>
<dbReference type="InterPro" id="IPR033985">
    <property type="entry name" value="SusD-like_N"/>
</dbReference>
<keyword evidence="3" id="KW-0732">Signal</keyword>
<organism evidence="8 9">
    <name type="scientific">Reichenbachiella ulvae</name>
    <dbReference type="NCBI Taxonomy" id="2980104"/>
    <lineage>
        <taxon>Bacteria</taxon>
        <taxon>Pseudomonadati</taxon>
        <taxon>Bacteroidota</taxon>
        <taxon>Cytophagia</taxon>
        <taxon>Cytophagales</taxon>
        <taxon>Reichenbachiellaceae</taxon>
        <taxon>Reichenbachiella</taxon>
    </lineage>
</organism>
<dbReference type="PROSITE" id="PS51257">
    <property type="entry name" value="PROKAR_LIPOPROTEIN"/>
    <property type="match status" value="1"/>
</dbReference>
<dbReference type="Pfam" id="PF07980">
    <property type="entry name" value="SusD_RagB"/>
    <property type="match status" value="1"/>
</dbReference>
<evidence type="ECO:0000256" key="5">
    <source>
        <dbReference type="ARBA" id="ARBA00023237"/>
    </source>
</evidence>
<feature type="domain" description="SusD-like N-terminal" evidence="7">
    <location>
        <begin position="148"/>
        <end position="236"/>
    </location>
</feature>
<evidence type="ECO:0000259" key="6">
    <source>
        <dbReference type="Pfam" id="PF07980"/>
    </source>
</evidence>
<dbReference type="Gene3D" id="1.25.40.390">
    <property type="match status" value="1"/>
</dbReference>
<keyword evidence="4" id="KW-0472">Membrane</keyword>
<dbReference type="EMBL" id="JAOYOD010000001">
    <property type="protein sequence ID" value="MCV9387023.1"/>
    <property type="molecule type" value="Genomic_DNA"/>
</dbReference>
<keyword evidence="9" id="KW-1185">Reference proteome</keyword>